<evidence type="ECO:0000256" key="3">
    <source>
        <dbReference type="ARBA" id="ARBA00023163"/>
    </source>
</evidence>
<reference evidence="6 7" key="1">
    <citation type="submission" date="2023-07" db="EMBL/GenBank/DDBJ databases">
        <title>Sorghum-associated microbial communities from plants grown in Nebraska, USA.</title>
        <authorList>
            <person name="Schachtman D."/>
        </authorList>
    </citation>
    <scope>NUCLEOTIDE SEQUENCE [LARGE SCALE GENOMIC DNA]</scope>
    <source>
        <strain evidence="6 7">584</strain>
    </source>
</reference>
<dbReference type="InterPro" id="IPR036271">
    <property type="entry name" value="Tet_transcr_reg_TetR-rel_C_sf"/>
</dbReference>
<dbReference type="Pfam" id="PF00440">
    <property type="entry name" value="TetR_N"/>
    <property type="match status" value="1"/>
</dbReference>
<feature type="domain" description="HTH tetR-type" evidence="5">
    <location>
        <begin position="6"/>
        <end position="66"/>
    </location>
</feature>
<sequence>MARPKEFDRETVLLQAIKVFSDHGYEGTSTDALLHAMGISRQSLYDTFGDKRRLYLEALQHYNAGSVTEILRSLNTGASPLQGLEAALVAFASRPAAEAPLGCMGVGAVCEFGRSDPEITLLVEASGRVLLTAFERLVADAKAAGEVGADVDGRAAAQFLTATLSGIKIAARGGASPAVLHDIARMAIRSLR</sequence>
<dbReference type="PANTHER" id="PTHR47506">
    <property type="entry name" value="TRANSCRIPTIONAL REGULATORY PROTEIN"/>
    <property type="match status" value="1"/>
</dbReference>
<keyword evidence="3" id="KW-0804">Transcription</keyword>
<feature type="DNA-binding region" description="H-T-H motif" evidence="4">
    <location>
        <begin position="29"/>
        <end position="48"/>
    </location>
</feature>
<evidence type="ECO:0000256" key="4">
    <source>
        <dbReference type="PROSITE-ProRule" id="PRU00335"/>
    </source>
</evidence>
<evidence type="ECO:0000256" key="1">
    <source>
        <dbReference type="ARBA" id="ARBA00023015"/>
    </source>
</evidence>
<dbReference type="SUPFAM" id="SSF48498">
    <property type="entry name" value="Tetracyclin repressor-like, C-terminal domain"/>
    <property type="match status" value="1"/>
</dbReference>
<dbReference type="RefSeq" id="WP_309794058.1">
    <property type="nucleotide sequence ID" value="NZ_JAVDPW010000003.1"/>
</dbReference>
<dbReference type="PANTHER" id="PTHR47506:SF1">
    <property type="entry name" value="HTH-TYPE TRANSCRIPTIONAL REGULATOR YJDC"/>
    <property type="match status" value="1"/>
</dbReference>
<dbReference type="Proteomes" id="UP001262410">
    <property type="component" value="Unassembled WGS sequence"/>
</dbReference>
<evidence type="ECO:0000313" key="6">
    <source>
        <dbReference type="EMBL" id="MDR6289776.1"/>
    </source>
</evidence>
<dbReference type="Gene3D" id="1.10.10.60">
    <property type="entry name" value="Homeodomain-like"/>
    <property type="match status" value="1"/>
</dbReference>
<evidence type="ECO:0000259" key="5">
    <source>
        <dbReference type="PROSITE" id="PS50977"/>
    </source>
</evidence>
<dbReference type="InterPro" id="IPR011075">
    <property type="entry name" value="TetR_C"/>
</dbReference>
<accession>A0ABU1JME0</accession>
<dbReference type="Pfam" id="PF16925">
    <property type="entry name" value="TetR_C_13"/>
    <property type="match status" value="1"/>
</dbReference>
<evidence type="ECO:0000256" key="2">
    <source>
        <dbReference type="ARBA" id="ARBA00023125"/>
    </source>
</evidence>
<dbReference type="InterPro" id="IPR001647">
    <property type="entry name" value="HTH_TetR"/>
</dbReference>
<dbReference type="InterPro" id="IPR009057">
    <property type="entry name" value="Homeodomain-like_sf"/>
</dbReference>
<keyword evidence="2 4" id="KW-0238">DNA-binding</keyword>
<comment type="caution">
    <text evidence="6">The sequence shown here is derived from an EMBL/GenBank/DDBJ whole genome shotgun (WGS) entry which is preliminary data.</text>
</comment>
<dbReference type="EMBL" id="JAVDPW010000003">
    <property type="protein sequence ID" value="MDR6289776.1"/>
    <property type="molecule type" value="Genomic_DNA"/>
</dbReference>
<gene>
    <name evidence="6" type="ORF">E9232_002291</name>
</gene>
<dbReference type="Gene3D" id="1.10.357.10">
    <property type="entry name" value="Tetracycline Repressor, domain 2"/>
    <property type="match status" value="1"/>
</dbReference>
<proteinExistence type="predicted"/>
<dbReference type="SUPFAM" id="SSF46689">
    <property type="entry name" value="Homeodomain-like"/>
    <property type="match status" value="1"/>
</dbReference>
<evidence type="ECO:0000313" key="7">
    <source>
        <dbReference type="Proteomes" id="UP001262410"/>
    </source>
</evidence>
<name>A0ABU1JME0_9PROT</name>
<dbReference type="PROSITE" id="PS50977">
    <property type="entry name" value="HTH_TETR_2"/>
    <property type="match status" value="1"/>
</dbReference>
<keyword evidence="7" id="KW-1185">Reference proteome</keyword>
<keyword evidence="1" id="KW-0805">Transcription regulation</keyword>
<protein>
    <submittedName>
        <fullName evidence="6">AcrR family transcriptional regulator</fullName>
    </submittedName>
</protein>
<organism evidence="6 7">
    <name type="scientific">Inquilinus ginsengisoli</name>
    <dbReference type="NCBI Taxonomy" id="363840"/>
    <lineage>
        <taxon>Bacteria</taxon>
        <taxon>Pseudomonadati</taxon>
        <taxon>Pseudomonadota</taxon>
        <taxon>Alphaproteobacteria</taxon>
        <taxon>Rhodospirillales</taxon>
        <taxon>Rhodospirillaceae</taxon>
        <taxon>Inquilinus</taxon>
    </lineage>
</organism>